<evidence type="ECO:0000259" key="2">
    <source>
        <dbReference type="PROSITE" id="PS50011"/>
    </source>
</evidence>
<evidence type="ECO:0000313" key="4">
    <source>
        <dbReference type="Proteomes" id="UP000198779"/>
    </source>
</evidence>
<dbReference type="AlphaFoldDB" id="A0A1G7ZKA4"/>
<dbReference type="STRING" id="645274.SAMN04487901_11639"/>
<feature type="region of interest" description="Disordered" evidence="1">
    <location>
        <begin position="392"/>
        <end position="412"/>
    </location>
</feature>
<keyword evidence="3" id="KW-0723">Serine/threonine-protein kinase</keyword>
<organism evidence="3 4">
    <name type="scientific">Prevotella communis</name>
    <dbReference type="NCBI Taxonomy" id="2913614"/>
    <lineage>
        <taxon>Bacteria</taxon>
        <taxon>Pseudomonadati</taxon>
        <taxon>Bacteroidota</taxon>
        <taxon>Bacteroidia</taxon>
        <taxon>Bacteroidales</taxon>
        <taxon>Prevotellaceae</taxon>
        <taxon>Prevotella</taxon>
    </lineage>
</organism>
<feature type="region of interest" description="Disordered" evidence="1">
    <location>
        <begin position="1"/>
        <end position="22"/>
    </location>
</feature>
<gene>
    <name evidence="3" type="ORF">SAMN04487901_11639</name>
</gene>
<protein>
    <submittedName>
        <fullName evidence="3">Serine/threonine protein kinase</fullName>
    </submittedName>
</protein>
<dbReference type="InterPro" id="IPR000719">
    <property type="entry name" value="Prot_kinase_dom"/>
</dbReference>
<dbReference type="GO" id="GO:0004674">
    <property type="term" value="F:protein serine/threonine kinase activity"/>
    <property type="evidence" value="ECO:0007669"/>
    <property type="project" value="UniProtKB-KW"/>
</dbReference>
<proteinExistence type="predicted"/>
<reference evidence="4" key="1">
    <citation type="submission" date="2016-10" db="EMBL/GenBank/DDBJ databases">
        <authorList>
            <person name="Varghese N."/>
            <person name="Submissions S."/>
        </authorList>
    </citation>
    <scope>NUCLEOTIDE SEQUENCE [LARGE SCALE GENOMIC DNA]</scope>
    <source>
        <strain evidence="4">BP1-148</strain>
    </source>
</reference>
<dbReference type="InterPro" id="IPR011009">
    <property type="entry name" value="Kinase-like_dom_sf"/>
</dbReference>
<name>A0A1G7ZKA4_9BACT</name>
<dbReference type="GO" id="GO:0005524">
    <property type="term" value="F:ATP binding"/>
    <property type="evidence" value="ECO:0007669"/>
    <property type="project" value="InterPro"/>
</dbReference>
<keyword evidence="3" id="KW-0418">Kinase</keyword>
<accession>A0A1G7ZKA4</accession>
<dbReference type="RefSeq" id="WP_091818743.1">
    <property type="nucleotide sequence ID" value="NZ_CP091791.1"/>
</dbReference>
<sequence length="412" mass="46727">MNFEEMLNVQEGQKPHRESTPLGSYYRRQVDGKYRYVIELRPELTDSIVFCEALKQEQQWSVRQRGKQQLHYEVHQDSNDQLYELELEQGQFLTLASLLDQNPAALAGKGFVDSIVKPLIEFGAKLNEEGVFQLCYAPNNIFVRKSDNHPFLLSHGSFYKAMTDQKALFAGAEDYVAPEVLAGEEATGRSDVYSLGKLIAFLYEQGSMPFEYKQVVKKATAEEPRKRYKSLDEMHKAISQKRSMRRSAVLMAASVLVSLLAVYIYVDTLPEVTNNIEFVEPAKQQTNDLFSSDELEEDTAFLADTIDLSDEALMQKAEMIYRKRYQKAADEILSKVYNSKHMGSSEKTFMANSQSMAEELLKVQKELAGEAGLPDGLAGRIGHEIVEQLTQQKQKGLSRHGYIKAKEGDDKN</sequence>
<evidence type="ECO:0000313" key="3">
    <source>
        <dbReference type="EMBL" id="SDH09007.1"/>
    </source>
</evidence>
<dbReference type="EMBL" id="FNCQ01000016">
    <property type="protein sequence ID" value="SDH09007.1"/>
    <property type="molecule type" value="Genomic_DNA"/>
</dbReference>
<dbReference type="SUPFAM" id="SSF56112">
    <property type="entry name" value="Protein kinase-like (PK-like)"/>
    <property type="match status" value="1"/>
</dbReference>
<dbReference type="Gene3D" id="1.10.510.10">
    <property type="entry name" value="Transferase(Phosphotransferase) domain 1"/>
    <property type="match status" value="1"/>
</dbReference>
<dbReference type="Proteomes" id="UP000198779">
    <property type="component" value="Unassembled WGS sequence"/>
</dbReference>
<evidence type="ECO:0000256" key="1">
    <source>
        <dbReference type="SAM" id="MobiDB-lite"/>
    </source>
</evidence>
<keyword evidence="4" id="KW-1185">Reference proteome</keyword>
<feature type="domain" description="Protein kinase" evidence="2">
    <location>
        <begin position="1"/>
        <end position="302"/>
    </location>
</feature>
<keyword evidence="3" id="KW-0808">Transferase</keyword>
<dbReference type="PROSITE" id="PS50011">
    <property type="entry name" value="PROTEIN_KINASE_DOM"/>
    <property type="match status" value="1"/>
</dbReference>